<dbReference type="Pfam" id="PF00150">
    <property type="entry name" value="Cellulase"/>
    <property type="match status" value="1"/>
</dbReference>
<evidence type="ECO:0000256" key="1">
    <source>
        <dbReference type="ARBA" id="ARBA00000966"/>
    </source>
</evidence>
<evidence type="ECO:0000256" key="6">
    <source>
        <dbReference type="ARBA" id="ARBA00023326"/>
    </source>
</evidence>
<evidence type="ECO:0000256" key="2">
    <source>
        <dbReference type="ARBA" id="ARBA00022801"/>
    </source>
</evidence>
<dbReference type="EMBL" id="CP027667">
    <property type="protein sequence ID" value="AVO48212.1"/>
    <property type="molecule type" value="Genomic_DNA"/>
</dbReference>
<keyword evidence="12" id="KW-1185">Reference proteome</keyword>
<dbReference type="SMART" id="SM00637">
    <property type="entry name" value="CBD_II"/>
    <property type="match status" value="1"/>
</dbReference>
<dbReference type="InterPro" id="IPR018087">
    <property type="entry name" value="Glyco_hydro_5_CS"/>
</dbReference>
<dbReference type="Proteomes" id="UP000237925">
    <property type="component" value="Chromosome"/>
</dbReference>
<evidence type="ECO:0000256" key="7">
    <source>
        <dbReference type="RuleBase" id="RU361153"/>
    </source>
</evidence>
<dbReference type="PANTHER" id="PTHR35923:SF2">
    <property type="entry name" value="ENDOGLUCANASE"/>
    <property type="match status" value="1"/>
</dbReference>
<comment type="catalytic activity">
    <reaction evidence="1 7">
        <text>Endohydrolysis of (1-&gt;4)-beta-D-glucosidic linkages in cellulose, lichenin and cereal beta-D-glucans.</text>
        <dbReference type="EC" id="3.2.1.4"/>
    </reaction>
</comment>
<feature type="chain" id="PRO_5015360841" description="Endoglucanase" evidence="9">
    <location>
        <begin position="26"/>
        <end position="497"/>
    </location>
</feature>
<organism evidence="11 12">
    <name type="scientific">Melaminivora suipulveris</name>
    <dbReference type="NCBI Taxonomy" id="2109913"/>
    <lineage>
        <taxon>Bacteria</taxon>
        <taxon>Pseudomonadati</taxon>
        <taxon>Pseudomonadota</taxon>
        <taxon>Betaproteobacteria</taxon>
        <taxon>Burkholderiales</taxon>
        <taxon>Comamonadaceae</taxon>
        <taxon>Melaminivora</taxon>
    </lineage>
</organism>
<gene>
    <name evidence="11" type="ORF">C6568_02270</name>
</gene>
<keyword evidence="3 7" id="KW-0136">Cellulose degradation</keyword>
<dbReference type="PROSITE" id="PS51173">
    <property type="entry name" value="CBM2"/>
    <property type="match status" value="1"/>
</dbReference>
<dbReference type="OrthoDB" id="1153097at2"/>
<proteinExistence type="inferred from homology"/>
<dbReference type="EC" id="3.2.1.4" evidence="7"/>
<name>A0A2R3Q8T8_9BURK</name>
<reference evidence="11 12" key="1">
    <citation type="submission" date="2018-03" db="EMBL/GenBank/DDBJ databases">
        <title>Genome sequencing of Melaminivora sp.</title>
        <authorList>
            <person name="Kim S.-J."/>
            <person name="Heo J."/>
            <person name="Ahn J.-H."/>
            <person name="Kwon S.-W."/>
        </authorList>
    </citation>
    <scope>NUCLEOTIDE SEQUENCE [LARGE SCALE GENOMIC DNA]</scope>
    <source>
        <strain evidence="11 12">SC2-9</strain>
    </source>
</reference>
<evidence type="ECO:0000259" key="10">
    <source>
        <dbReference type="PROSITE" id="PS51173"/>
    </source>
</evidence>
<dbReference type="Gene3D" id="3.20.20.80">
    <property type="entry name" value="Glycosidases"/>
    <property type="match status" value="1"/>
</dbReference>
<dbReference type="AlphaFoldDB" id="A0A2R3Q8T8"/>
<dbReference type="InterPro" id="IPR001547">
    <property type="entry name" value="Glyco_hydro_5"/>
</dbReference>
<evidence type="ECO:0000313" key="12">
    <source>
        <dbReference type="Proteomes" id="UP000237925"/>
    </source>
</evidence>
<evidence type="ECO:0000256" key="4">
    <source>
        <dbReference type="ARBA" id="ARBA00023277"/>
    </source>
</evidence>
<evidence type="ECO:0000256" key="5">
    <source>
        <dbReference type="ARBA" id="ARBA00023295"/>
    </source>
</evidence>
<feature type="compositionally biased region" description="Pro residues" evidence="8">
    <location>
        <begin position="387"/>
        <end position="413"/>
    </location>
</feature>
<dbReference type="PROSITE" id="PS00659">
    <property type="entry name" value="GLYCOSYL_HYDROL_F5"/>
    <property type="match status" value="1"/>
</dbReference>
<dbReference type="InterPro" id="IPR017853">
    <property type="entry name" value="GH"/>
</dbReference>
<dbReference type="SUPFAM" id="SSF49384">
    <property type="entry name" value="Carbohydrate-binding domain"/>
    <property type="match status" value="1"/>
</dbReference>
<dbReference type="GO" id="GO:0030247">
    <property type="term" value="F:polysaccharide binding"/>
    <property type="evidence" value="ECO:0007669"/>
    <property type="project" value="UniProtKB-UniRule"/>
</dbReference>
<evidence type="ECO:0000313" key="11">
    <source>
        <dbReference type="EMBL" id="AVO48212.1"/>
    </source>
</evidence>
<dbReference type="InterPro" id="IPR012291">
    <property type="entry name" value="CBM2_carb-bd_dom_sf"/>
</dbReference>
<dbReference type="GO" id="GO:0030245">
    <property type="term" value="P:cellulose catabolic process"/>
    <property type="evidence" value="ECO:0007669"/>
    <property type="project" value="UniProtKB-KW"/>
</dbReference>
<keyword evidence="5 7" id="KW-0326">Glycosidase</keyword>
<keyword evidence="6 7" id="KW-0624">Polysaccharide degradation</keyword>
<dbReference type="Pfam" id="PF00553">
    <property type="entry name" value="CBM_2"/>
    <property type="match status" value="1"/>
</dbReference>
<dbReference type="SUPFAM" id="SSF51445">
    <property type="entry name" value="(Trans)glycosidases"/>
    <property type="match status" value="1"/>
</dbReference>
<keyword evidence="2 7" id="KW-0378">Hydrolase</keyword>
<dbReference type="GO" id="GO:0008810">
    <property type="term" value="F:cellulase activity"/>
    <property type="evidence" value="ECO:0007669"/>
    <property type="project" value="UniProtKB-EC"/>
</dbReference>
<feature type="signal peptide" evidence="9">
    <location>
        <begin position="1"/>
        <end position="25"/>
    </location>
</feature>
<dbReference type="InterPro" id="IPR008965">
    <property type="entry name" value="CBM2/CBM3_carb-bd_dom_sf"/>
</dbReference>
<sequence>MRFQPSSLLPRFLSPSLLLKTTALAAGLLMSAAPAWSYSAHAGGIVDAAGASVQLRGVNWFGAETANNVVHGLWTRNWQDMITQMQGQGFNAVRLPFCPTTLRGVQPSSIDYGRNPDLQGLNSLQVLDAVVLELSRRGMYVLLDHHTTDCQSISELWYTPSYSEAQWLADLAFVAQRYAQVPGVIGIDIKNEPHGAATWGTGNVATDWNLAAERAAATVLPLAPHWLIAVEGIGGSASCSSQGGHFWGGNIEPLECRPLAIPADRLLLAPHTYGPDVYEQQYFKAPGFPANMPAIWEQHFGRFVQKGYTLLLGEFGGKYGQGHPGDVAWQNALVDYLVAKGVRGGFYWSWNPNSGDTGGILQDDWQTVRSDKVQLLRRLWGNVGGSTPPPPPPGQPPAPPPAPQPPPPPPPPAEARFSVVQIVDTDWGAGYCQRVQIHNTGAAAGNWALSTQVQGRINNLWNAVWQQQGSQLTASGVDWNKTLAPGARAEFGFCAQR</sequence>
<comment type="similarity">
    <text evidence="7">Belongs to the glycosyl hydrolase 5 (cellulase A) family.</text>
</comment>
<feature type="region of interest" description="Disordered" evidence="8">
    <location>
        <begin position="381"/>
        <end position="415"/>
    </location>
</feature>
<keyword evidence="9" id="KW-0732">Signal</keyword>
<dbReference type="PANTHER" id="PTHR35923">
    <property type="entry name" value="MAJOR EXTRACELLULAR ENDOGLUCANASE"/>
    <property type="match status" value="1"/>
</dbReference>
<dbReference type="Gene3D" id="2.60.40.290">
    <property type="match status" value="1"/>
</dbReference>
<evidence type="ECO:0000256" key="8">
    <source>
        <dbReference type="SAM" id="MobiDB-lite"/>
    </source>
</evidence>
<feature type="domain" description="CBM2" evidence="10">
    <location>
        <begin position="410"/>
        <end position="497"/>
    </location>
</feature>
<protein>
    <recommendedName>
        <fullName evidence="7">Endoglucanase</fullName>
        <ecNumber evidence="7">3.2.1.4</ecNumber>
    </recommendedName>
</protein>
<accession>A0A2R3Q8T8</accession>
<evidence type="ECO:0000256" key="9">
    <source>
        <dbReference type="SAM" id="SignalP"/>
    </source>
</evidence>
<keyword evidence="4 7" id="KW-0119">Carbohydrate metabolism</keyword>
<dbReference type="KEGG" id="mela:C6568_02270"/>
<evidence type="ECO:0000256" key="3">
    <source>
        <dbReference type="ARBA" id="ARBA00023001"/>
    </source>
</evidence>
<dbReference type="InterPro" id="IPR001919">
    <property type="entry name" value="CBD2"/>
</dbReference>